<gene>
    <name evidence="7" type="ORF">ABIC55_003273</name>
</gene>
<evidence type="ECO:0000313" key="8">
    <source>
        <dbReference type="Proteomes" id="UP001549104"/>
    </source>
</evidence>
<dbReference type="Gene3D" id="1.10.30.50">
    <property type="match status" value="1"/>
</dbReference>
<dbReference type="PANTHER" id="PTHR41286:SF1">
    <property type="entry name" value="HNH NUCLEASE YAJD-RELATED"/>
    <property type="match status" value="1"/>
</dbReference>
<feature type="domain" description="HNH nuclease" evidence="6">
    <location>
        <begin position="15"/>
        <end position="71"/>
    </location>
</feature>
<proteinExistence type="inferred from homology"/>
<dbReference type="RefSeq" id="WP_354313834.1">
    <property type="nucleotide sequence ID" value="NZ_JBEPME010000005.1"/>
</dbReference>
<keyword evidence="8" id="KW-1185">Reference proteome</keyword>
<accession>A0ABV2KAP0</accession>
<dbReference type="SMART" id="SM00507">
    <property type="entry name" value="HNHc"/>
    <property type="match status" value="1"/>
</dbReference>
<dbReference type="EMBL" id="JBEPME010000005">
    <property type="protein sequence ID" value="MET3658156.1"/>
    <property type="molecule type" value="Genomic_DNA"/>
</dbReference>
<feature type="compositionally biased region" description="Basic residues" evidence="5">
    <location>
        <begin position="80"/>
        <end position="96"/>
    </location>
</feature>
<comment type="similarity">
    <text evidence="3">Belongs to the HNH nuclease family.</text>
</comment>
<comment type="caution">
    <text evidence="7">The sequence shown here is derived from an EMBL/GenBank/DDBJ whole genome shotgun (WGS) entry which is preliminary data.</text>
</comment>
<keyword evidence="7" id="KW-0255">Endonuclease</keyword>
<dbReference type="PANTHER" id="PTHR41286">
    <property type="entry name" value="HNH NUCLEASE YAJD-RELATED"/>
    <property type="match status" value="1"/>
</dbReference>
<evidence type="ECO:0000256" key="4">
    <source>
        <dbReference type="ARBA" id="ARBA00040194"/>
    </source>
</evidence>
<evidence type="ECO:0000256" key="2">
    <source>
        <dbReference type="ARBA" id="ARBA00022801"/>
    </source>
</evidence>
<dbReference type="Proteomes" id="UP001549104">
    <property type="component" value="Unassembled WGS sequence"/>
</dbReference>
<name>A0ABV2KAP0_SPOPS</name>
<reference evidence="7 8" key="1">
    <citation type="submission" date="2024-06" db="EMBL/GenBank/DDBJ databases">
        <title>Sorghum-associated microbial communities from plants grown in Nebraska, USA.</title>
        <authorList>
            <person name="Schachtman D."/>
        </authorList>
    </citation>
    <scope>NUCLEOTIDE SEQUENCE [LARGE SCALE GENOMIC DNA]</scope>
    <source>
        <strain evidence="7 8">1288</strain>
    </source>
</reference>
<evidence type="ECO:0000256" key="1">
    <source>
        <dbReference type="ARBA" id="ARBA00022722"/>
    </source>
</evidence>
<evidence type="ECO:0000313" key="7">
    <source>
        <dbReference type="EMBL" id="MET3658156.1"/>
    </source>
</evidence>
<dbReference type="Pfam" id="PF01844">
    <property type="entry name" value="HNH"/>
    <property type="match status" value="1"/>
</dbReference>
<protein>
    <recommendedName>
        <fullName evidence="4">Putative HNH nuclease YajD</fullName>
    </recommendedName>
</protein>
<dbReference type="InterPro" id="IPR003615">
    <property type="entry name" value="HNH_nuc"/>
</dbReference>
<evidence type="ECO:0000256" key="3">
    <source>
        <dbReference type="ARBA" id="ARBA00038412"/>
    </source>
</evidence>
<dbReference type="GO" id="GO:0004519">
    <property type="term" value="F:endonuclease activity"/>
    <property type="evidence" value="ECO:0007669"/>
    <property type="project" value="UniProtKB-KW"/>
</dbReference>
<feature type="region of interest" description="Disordered" evidence="5">
    <location>
        <begin position="76"/>
        <end position="96"/>
    </location>
</feature>
<organism evidence="7 8">
    <name type="scientific">Sporosarcina psychrophila</name>
    <name type="common">Bacillus psychrophilus</name>
    <dbReference type="NCBI Taxonomy" id="1476"/>
    <lineage>
        <taxon>Bacteria</taxon>
        <taxon>Bacillati</taxon>
        <taxon>Bacillota</taxon>
        <taxon>Bacilli</taxon>
        <taxon>Bacillales</taxon>
        <taxon>Caryophanaceae</taxon>
        <taxon>Sporosarcina</taxon>
    </lineage>
</organism>
<keyword evidence="1" id="KW-0540">Nuclease</keyword>
<keyword evidence="2" id="KW-0378">Hydrolase</keyword>
<dbReference type="InterPro" id="IPR002711">
    <property type="entry name" value="HNH"/>
</dbReference>
<evidence type="ECO:0000259" key="6">
    <source>
        <dbReference type="SMART" id="SM00507"/>
    </source>
</evidence>
<sequence length="96" mass="11410">MKRTDPFYSSTAWKKCRRIILQRDHFLCQECLKRKVITQADTVHHIIEYQIDKSKALDADNLISVCASCHNKIHGDRSRSNYKPKRKRRVRVLTIK</sequence>
<evidence type="ECO:0000256" key="5">
    <source>
        <dbReference type="SAM" id="MobiDB-lite"/>
    </source>
</evidence>
<dbReference type="CDD" id="cd00085">
    <property type="entry name" value="HNHc"/>
    <property type="match status" value="1"/>
</dbReference>